<name>A0A1B1Z7Z5_9BACL</name>
<protein>
    <submittedName>
        <fullName evidence="2">Uncharacterized protein</fullName>
    </submittedName>
</protein>
<reference evidence="2 3" key="1">
    <citation type="submission" date="2016-08" db="EMBL/GenBank/DDBJ databases">
        <title>Complete genome sequence of Fictibacillus arsenicus G25-54, a strain with toxicity to nematodes and a potential arsenic-resistance activity.</title>
        <authorList>
            <person name="Zheng Z."/>
        </authorList>
    </citation>
    <scope>NUCLEOTIDE SEQUENCE [LARGE SCALE GENOMIC DNA]</scope>
    <source>
        <strain evidence="2 3">G25-54</strain>
    </source>
</reference>
<keyword evidence="3" id="KW-1185">Reference proteome</keyword>
<dbReference type="Proteomes" id="UP000077412">
    <property type="component" value="Chromosome"/>
</dbReference>
<evidence type="ECO:0000313" key="3">
    <source>
        <dbReference type="Proteomes" id="UP000077412"/>
    </source>
</evidence>
<organism evidence="2 3">
    <name type="scientific">Fictibacillus arsenicus</name>
    <dbReference type="NCBI Taxonomy" id="255247"/>
    <lineage>
        <taxon>Bacteria</taxon>
        <taxon>Bacillati</taxon>
        <taxon>Bacillota</taxon>
        <taxon>Bacilli</taxon>
        <taxon>Bacillales</taxon>
        <taxon>Fictibacillaceae</taxon>
        <taxon>Fictibacillus</taxon>
    </lineage>
</organism>
<feature type="transmembrane region" description="Helical" evidence="1">
    <location>
        <begin position="41"/>
        <end position="59"/>
    </location>
</feature>
<keyword evidence="1" id="KW-0472">Membrane</keyword>
<feature type="transmembrane region" description="Helical" evidence="1">
    <location>
        <begin position="12"/>
        <end position="29"/>
    </location>
</feature>
<sequence>MLKNKTKEAGVFLKKHYLMLTLLLIYFLWNLFAQNVEKPRHSFPITLMLLFIWLVSIAGKHTLLKWACMGLTVMQLVIGIPILKEQTEKIRLSTSLQTISLKKMKSLLYTLGKKLVSFSTWMFLLNTRGFIRMICFYRTRSTIKIRRYM</sequence>
<dbReference type="KEGG" id="far:ABE41_016060"/>
<dbReference type="AlphaFoldDB" id="A0A1B1Z7Z5"/>
<proteinExistence type="predicted"/>
<dbReference type="EMBL" id="CP016761">
    <property type="protein sequence ID" value="ANX13526.1"/>
    <property type="molecule type" value="Genomic_DNA"/>
</dbReference>
<evidence type="ECO:0000313" key="2">
    <source>
        <dbReference type="EMBL" id="ANX13526.1"/>
    </source>
</evidence>
<gene>
    <name evidence="2" type="ORF">ABE41_016060</name>
</gene>
<evidence type="ECO:0000256" key="1">
    <source>
        <dbReference type="SAM" id="Phobius"/>
    </source>
</evidence>
<keyword evidence="1" id="KW-1133">Transmembrane helix</keyword>
<keyword evidence="1" id="KW-0812">Transmembrane</keyword>
<accession>A0A1B1Z7Z5</accession>
<dbReference type="STRING" id="255247.ABE41_016060"/>